<dbReference type="PANTHER" id="PTHR43685">
    <property type="entry name" value="GLYCOSYLTRANSFERASE"/>
    <property type="match status" value="1"/>
</dbReference>
<dbReference type="SUPFAM" id="SSF53448">
    <property type="entry name" value="Nucleotide-diphospho-sugar transferases"/>
    <property type="match status" value="1"/>
</dbReference>
<dbReference type="InterPro" id="IPR050834">
    <property type="entry name" value="Glycosyltransf_2"/>
</dbReference>
<proteinExistence type="predicted"/>
<dbReference type="InterPro" id="IPR029044">
    <property type="entry name" value="Nucleotide-diphossugar_trans"/>
</dbReference>
<accession>A0ABT1WKN3</accession>
<dbReference type="RefSeq" id="WP_256765615.1">
    <property type="nucleotide sequence ID" value="NZ_JANIGO010000008.1"/>
</dbReference>
<dbReference type="PANTHER" id="PTHR43685:SF11">
    <property type="entry name" value="GLYCOSYLTRANSFERASE TAGX-RELATED"/>
    <property type="match status" value="1"/>
</dbReference>
<dbReference type="InterPro" id="IPR001173">
    <property type="entry name" value="Glyco_trans_2-like"/>
</dbReference>
<feature type="domain" description="Glycosyltransferase 2-like" evidence="1">
    <location>
        <begin position="5"/>
        <end position="90"/>
    </location>
</feature>
<name>A0ABT1WKN3_9BURK</name>
<keyword evidence="2" id="KW-0808">Transferase</keyword>
<reference evidence="2 3" key="1">
    <citation type="submission" date="2022-07" db="EMBL/GenBank/DDBJ databases">
        <authorList>
            <person name="Xamxidin M."/>
            <person name="Wu M."/>
        </authorList>
    </citation>
    <scope>NUCLEOTIDE SEQUENCE [LARGE SCALE GENOMIC DNA]</scope>
    <source>
        <strain evidence="2 3">NBRC 111650</strain>
    </source>
</reference>
<organism evidence="2 3">
    <name type="scientific">Limnobacter humi</name>
    <dbReference type="NCBI Taxonomy" id="1778671"/>
    <lineage>
        <taxon>Bacteria</taxon>
        <taxon>Pseudomonadati</taxon>
        <taxon>Pseudomonadota</taxon>
        <taxon>Betaproteobacteria</taxon>
        <taxon>Burkholderiales</taxon>
        <taxon>Burkholderiaceae</taxon>
        <taxon>Limnobacter</taxon>
    </lineage>
</organism>
<dbReference type="EC" id="2.4.-.-" evidence="2"/>
<dbReference type="EMBL" id="JANIGO010000008">
    <property type="protein sequence ID" value="MCQ8897801.1"/>
    <property type="molecule type" value="Genomic_DNA"/>
</dbReference>
<dbReference type="Proteomes" id="UP001204142">
    <property type="component" value="Unassembled WGS sequence"/>
</dbReference>
<evidence type="ECO:0000259" key="1">
    <source>
        <dbReference type="Pfam" id="PF00535"/>
    </source>
</evidence>
<evidence type="ECO:0000313" key="3">
    <source>
        <dbReference type="Proteomes" id="UP001204142"/>
    </source>
</evidence>
<keyword evidence="2" id="KW-0328">Glycosyltransferase</keyword>
<dbReference type="GO" id="GO:0016757">
    <property type="term" value="F:glycosyltransferase activity"/>
    <property type="evidence" value="ECO:0007669"/>
    <property type="project" value="UniProtKB-KW"/>
</dbReference>
<evidence type="ECO:0000313" key="2">
    <source>
        <dbReference type="EMBL" id="MCQ8897801.1"/>
    </source>
</evidence>
<keyword evidence="3" id="KW-1185">Reference proteome</keyword>
<sequence length="261" mass="29237">MINISIISIGKNCAPLVAGTISSVLSQKLNGVEIEYIVVDGLSTDGTLDEVTRATNGDSRVRVISEADRGISDAMNKGARLAIGQLIFHLHFGDLLFEDNIIAKVWADYQLHHWHWAAGTLAISKDGSDVEAIRFKPGSVNDLIKKNCVPHQATFITRALFLKSGGFDVGMRQAMDYDLWLRLAHVHKECLHVLPFIVAKFDSSGESTKLIPLLKGNAAARTKMIRQYGTRTTRLKELLFYSRIIAYWVYYRVSMHMKAFR</sequence>
<dbReference type="Pfam" id="PF00535">
    <property type="entry name" value="Glycos_transf_2"/>
    <property type="match status" value="1"/>
</dbReference>
<comment type="caution">
    <text evidence="2">The sequence shown here is derived from an EMBL/GenBank/DDBJ whole genome shotgun (WGS) entry which is preliminary data.</text>
</comment>
<protein>
    <submittedName>
        <fullName evidence="2">Glycosyltransferase</fullName>
        <ecNumber evidence="2">2.4.-.-</ecNumber>
    </submittedName>
</protein>
<dbReference type="Gene3D" id="3.90.550.10">
    <property type="entry name" value="Spore Coat Polysaccharide Biosynthesis Protein SpsA, Chain A"/>
    <property type="match status" value="1"/>
</dbReference>
<gene>
    <name evidence="2" type="ORF">NQT62_15270</name>
</gene>